<evidence type="ECO:0000313" key="1">
    <source>
        <dbReference type="EMBL" id="KAJ7553186.1"/>
    </source>
</evidence>
<comment type="caution">
    <text evidence="1">The sequence shown here is derived from an EMBL/GenBank/DDBJ whole genome shotgun (WGS) entry which is preliminary data.</text>
</comment>
<reference evidence="2" key="1">
    <citation type="journal article" date="2024" name="Proc. Natl. Acad. Sci. U.S.A.">
        <title>Extraordinary preservation of gene collinearity over three hundred million years revealed in homosporous lycophytes.</title>
        <authorList>
            <person name="Li C."/>
            <person name="Wickell D."/>
            <person name="Kuo L.Y."/>
            <person name="Chen X."/>
            <person name="Nie B."/>
            <person name="Liao X."/>
            <person name="Peng D."/>
            <person name="Ji J."/>
            <person name="Jenkins J."/>
            <person name="Williams M."/>
            <person name="Shu S."/>
            <person name="Plott C."/>
            <person name="Barry K."/>
            <person name="Rajasekar S."/>
            <person name="Grimwood J."/>
            <person name="Han X."/>
            <person name="Sun S."/>
            <person name="Hou Z."/>
            <person name="He W."/>
            <person name="Dai G."/>
            <person name="Sun C."/>
            <person name="Schmutz J."/>
            <person name="Leebens-Mack J.H."/>
            <person name="Li F.W."/>
            <person name="Wang L."/>
        </authorList>
    </citation>
    <scope>NUCLEOTIDE SEQUENCE [LARGE SCALE GENOMIC DNA]</scope>
    <source>
        <strain evidence="2">cv. PW_Plant_1</strain>
    </source>
</reference>
<proteinExistence type="predicted"/>
<accession>A0ACC2DG07</accession>
<dbReference type="EMBL" id="CM055097">
    <property type="protein sequence ID" value="KAJ7553186.1"/>
    <property type="molecule type" value="Genomic_DNA"/>
</dbReference>
<dbReference type="Proteomes" id="UP001162992">
    <property type="component" value="Chromosome 6"/>
</dbReference>
<keyword evidence="2" id="KW-1185">Reference proteome</keyword>
<evidence type="ECO:0000313" key="2">
    <source>
        <dbReference type="Proteomes" id="UP001162992"/>
    </source>
</evidence>
<gene>
    <name evidence="1" type="ORF">O6H91_06G087300</name>
</gene>
<protein>
    <submittedName>
        <fullName evidence="1">Uncharacterized protein</fullName>
    </submittedName>
</protein>
<name>A0ACC2DG07_DIPCM</name>
<organism evidence="1 2">
    <name type="scientific">Diphasiastrum complanatum</name>
    <name type="common">Issler's clubmoss</name>
    <name type="synonym">Lycopodium complanatum</name>
    <dbReference type="NCBI Taxonomy" id="34168"/>
    <lineage>
        <taxon>Eukaryota</taxon>
        <taxon>Viridiplantae</taxon>
        <taxon>Streptophyta</taxon>
        <taxon>Embryophyta</taxon>
        <taxon>Tracheophyta</taxon>
        <taxon>Lycopodiopsida</taxon>
        <taxon>Lycopodiales</taxon>
        <taxon>Lycopodiaceae</taxon>
        <taxon>Lycopodioideae</taxon>
        <taxon>Diphasiastrum</taxon>
    </lineage>
</organism>
<sequence>MFGGGIRKDDGLPAISSTNIFAALESRRRKSSKKMAEKDKSSFKPEQQHHNGGEVAQFWAPASVTVNKSWADVEEDDDDYYATTAPPPSWNSVKPTDDAPLHKEQLSDGEETEADEELEEEVEDDADEEIEVKASNAISIDSAGQSQTTPSTPAVREPDRQLSKKEIKKKELAELDAVLAELGLYNTNDGNEVLAGAGLTAEEKVDVKADDNGETEQKGATPLLTESKSSKRRKPKKEKSFKEGKNGDISLMADLESGGKDEVNGLQDGEPSTVSADPKEVLKKLASLKKKKSMKDSDAAAKAAAAEASARAAKLAAAKKKEKHHYNQQPVR</sequence>